<protein>
    <recommendedName>
        <fullName evidence="23">2-oxoglutarate dehydrogenase complex component E1</fullName>
        <ecNumber evidence="6">1.2.4.2</ecNumber>
    </recommendedName>
    <alternativeName>
        <fullName evidence="23">2-oxoglutarate dehydrogenase complex component E1</fullName>
    </alternativeName>
    <alternativeName>
        <fullName evidence="20 21">2-oxoglutarate dehydrogenase, mitochondrial</fullName>
    </alternativeName>
    <alternativeName>
        <fullName evidence="18">Alpha-ketoglutarate dehydrogenase</fullName>
    </alternativeName>
    <alternativeName>
        <fullName evidence="22">Thiamine diphosphate (ThDP)-dependent 2-oxoglutarate dehydrogenase</fullName>
    </alternativeName>
</protein>
<dbReference type="STRING" id="947166.A0A1D1VBM6"/>
<sequence length="1022" mass="115237">MSSFLRGRTVWGVSQRLALHRPNVRVFSTDLVADNFVSGSSSIYVEDMYQQWTKDPSSVHPSWDSYFSSLSKGLKPSQAYQSPPSLGGARMQQMPQQRETSMPDMAQVGSVEKMVKDHLSVSALIRAYQVRGHHIADLDPLMLESMRYEFVPPELVLANYGLGEADLDRVFTLPESTFIGGGQKQLPLREILKRLQSAYCGVIGVEYMFINNRDQQEWLRSQFETPGVTQLSPEDKKTLLKRLIRSAGLEDFFAKKWPSEKRFGLEGCEVLVPALKSIIDVSSSKGVDSIVIGMPHRGRLNVLANVCRKPLETILTQFKALASSDEGSGDVKYHLGLSHERLNRASNRNLKISLCANPSHLEAVDPVVQGKTRAEQFYLGDKTGDKVMSIIMHGDAAFSGQGVVYETFHLSELPDYTTHGTIHVVVNNQVGFTTDPRVSRSSPYCTDVARVVNAPIFHVNADHPEAVQHICEVAAEWRAKFHKDVVIDLVCYRRSGHNEIDEPMFTQPIMYKKIKATKPVVEKYADKLMKEGVVDESYFKDEIGSYLNICEEAYKTSSKATSVRNMDWLDSPWEGFFSTRDKSKIEPSGVEEDTLKHIATVFGTEPEGIDVHRGIKKILGTRRELTEARMADWAMGEALAWGSLLKEGIHVRLSGQDVERGTFSHRHHVLHDQNKDKTTYRPLNHLFENQAPYTVCNSSLSEYGVLGFDLGFSMTNPHALIMWEAQFGDFNNTAQCIIDQFISSGQAKWIRQSGICLLLPHGMEGMGPEHSSARFERFLQMCSDDPDKFNSDQSPTYEVDQLRETNWIVMNITTPANYFHAMRRQVKMPFRKPLVLMTPKSLLRLPEARSSFDDMLPGTQLKRLIPDQGGQAEQAPDGVKKLVFCTGKVYYELSKERHHKQLENDIALVRVEQICPFPYDLVKGQIQQYPNAQIVWTQEEHKNAGAWSYVQPRIDNLLRHHIKERRRISYAGRFASPSPATGNKSTHLLEQARVLADTLNLENVGGMNGNGNGNGGNMEARH</sequence>
<dbReference type="AlphaFoldDB" id="A0A1D1VBM6"/>
<evidence type="ECO:0000256" key="9">
    <source>
        <dbReference type="ARBA" id="ARBA00022837"/>
    </source>
</evidence>
<evidence type="ECO:0000256" key="21">
    <source>
        <dbReference type="ARBA" id="ARBA00041946"/>
    </source>
</evidence>
<evidence type="ECO:0000256" key="5">
    <source>
        <dbReference type="ARBA" id="ARBA00006936"/>
    </source>
</evidence>
<dbReference type="Gene3D" id="1.10.287.1150">
    <property type="entry name" value="TPP helical domain"/>
    <property type="match status" value="1"/>
</dbReference>
<dbReference type="Pfam" id="PF16870">
    <property type="entry name" value="OxoGdeHyase_C"/>
    <property type="match status" value="1"/>
</dbReference>
<evidence type="ECO:0000256" key="19">
    <source>
        <dbReference type="ARBA" id="ARBA00037426"/>
    </source>
</evidence>
<evidence type="ECO:0000256" key="20">
    <source>
        <dbReference type="ARBA" id="ARBA00040267"/>
    </source>
</evidence>
<dbReference type="FunFam" id="3.40.50.11610:FF:000009">
    <property type="entry name" value="2-oxoglutarate dehydrogenase E1 component"/>
    <property type="match status" value="1"/>
</dbReference>
<keyword evidence="9" id="KW-0106">Calcium</keyword>
<dbReference type="InterPro" id="IPR011603">
    <property type="entry name" value="2oxoglutarate_DH_E1"/>
</dbReference>
<evidence type="ECO:0000256" key="8">
    <source>
        <dbReference type="ARBA" id="ARBA00022723"/>
    </source>
</evidence>
<evidence type="ECO:0000256" key="22">
    <source>
        <dbReference type="ARBA" id="ARBA00042799"/>
    </source>
</evidence>
<dbReference type="GO" id="GO:0005739">
    <property type="term" value="C:mitochondrion"/>
    <property type="evidence" value="ECO:0007669"/>
    <property type="project" value="UniProtKB-SubCell"/>
</dbReference>
<evidence type="ECO:0000256" key="12">
    <source>
        <dbReference type="ARBA" id="ARBA00022946"/>
    </source>
</evidence>
<dbReference type="Pfam" id="PF00676">
    <property type="entry name" value="E1_dh"/>
    <property type="match status" value="1"/>
</dbReference>
<dbReference type="GO" id="GO:0046872">
    <property type="term" value="F:metal ion binding"/>
    <property type="evidence" value="ECO:0007669"/>
    <property type="project" value="UniProtKB-KW"/>
</dbReference>
<dbReference type="OrthoDB" id="413077at2759"/>
<dbReference type="GO" id="GO:0004591">
    <property type="term" value="F:oxoglutarate dehydrogenase (succinyl-transferring) activity"/>
    <property type="evidence" value="ECO:0007669"/>
    <property type="project" value="UniProtKB-EC"/>
</dbReference>
<comment type="subcellular location">
    <subcellularLocation>
        <location evidence="4">Mitochondrion</location>
    </subcellularLocation>
    <subcellularLocation>
        <location evidence="3">Nucleus</location>
    </subcellularLocation>
</comment>
<evidence type="ECO:0000256" key="15">
    <source>
        <dbReference type="ARBA" id="ARBA00023128"/>
    </source>
</evidence>
<dbReference type="FunFam" id="3.40.50.12470:FF:000007">
    <property type="entry name" value="2-oxoglutarate dehydrogenase e1 mitochondrial"/>
    <property type="match status" value="1"/>
</dbReference>
<dbReference type="InterPro" id="IPR042179">
    <property type="entry name" value="KGD_C_sf"/>
</dbReference>
<keyword evidence="7" id="KW-1017">Isopeptide bond</keyword>
<dbReference type="Pfam" id="PF16078">
    <property type="entry name" value="2-oxogl_dehyd_N"/>
    <property type="match status" value="1"/>
</dbReference>
<dbReference type="InterPro" id="IPR005475">
    <property type="entry name" value="Transketolase-like_Pyr-bd"/>
</dbReference>
<dbReference type="InterPro" id="IPR001017">
    <property type="entry name" value="DH_E1"/>
</dbReference>
<evidence type="ECO:0000313" key="28">
    <source>
        <dbReference type="Proteomes" id="UP000186922"/>
    </source>
</evidence>
<dbReference type="EMBL" id="BDGG01000004">
    <property type="protein sequence ID" value="GAU97472.1"/>
    <property type="molecule type" value="Genomic_DNA"/>
</dbReference>
<evidence type="ECO:0000256" key="2">
    <source>
        <dbReference type="ARBA" id="ARBA00001964"/>
    </source>
</evidence>
<evidence type="ECO:0000256" key="23">
    <source>
        <dbReference type="ARBA" id="ARBA00042984"/>
    </source>
</evidence>
<evidence type="ECO:0000256" key="1">
    <source>
        <dbReference type="ARBA" id="ARBA00001946"/>
    </source>
</evidence>
<dbReference type="FunFam" id="3.40.50.970:FF:000002">
    <property type="entry name" value="2-oxoglutarate dehydrogenase, E1 component"/>
    <property type="match status" value="1"/>
</dbReference>
<keyword evidence="17" id="KW-0539">Nucleus</keyword>
<keyword evidence="12" id="KW-0809">Transit peptide</keyword>
<dbReference type="PIRSF" id="PIRSF000157">
    <property type="entry name" value="Oxoglu_dh_E1"/>
    <property type="match status" value="1"/>
</dbReference>
<dbReference type="SMART" id="SM00861">
    <property type="entry name" value="Transket_pyr"/>
    <property type="match status" value="1"/>
</dbReference>
<keyword evidence="8" id="KW-0479">Metal-binding</keyword>
<evidence type="ECO:0000256" key="13">
    <source>
        <dbReference type="ARBA" id="ARBA00023002"/>
    </source>
</evidence>
<dbReference type="GO" id="GO:0006096">
    <property type="term" value="P:glycolytic process"/>
    <property type="evidence" value="ECO:0007669"/>
    <property type="project" value="UniProtKB-KW"/>
</dbReference>
<proteinExistence type="inferred from homology"/>
<dbReference type="GO" id="GO:0006099">
    <property type="term" value="P:tricarboxylic acid cycle"/>
    <property type="evidence" value="ECO:0007669"/>
    <property type="project" value="TreeGrafter"/>
</dbReference>
<feature type="domain" description="Transketolase-like pyrimidine-binding" evidence="26">
    <location>
        <begin position="631"/>
        <end position="845"/>
    </location>
</feature>
<dbReference type="NCBIfam" id="NF008907">
    <property type="entry name" value="PRK12270.1"/>
    <property type="match status" value="1"/>
</dbReference>
<evidence type="ECO:0000256" key="25">
    <source>
        <dbReference type="SAM" id="MobiDB-lite"/>
    </source>
</evidence>
<evidence type="ECO:0000256" key="10">
    <source>
        <dbReference type="ARBA" id="ARBA00022842"/>
    </source>
</evidence>
<dbReference type="InterPro" id="IPR031717">
    <property type="entry name" value="ODO-1/KGD_C"/>
</dbReference>
<dbReference type="GO" id="GO:0045252">
    <property type="term" value="C:oxoglutarate dehydrogenase complex"/>
    <property type="evidence" value="ECO:0007669"/>
    <property type="project" value="TreeGrafter"/>
</dbReference>
<dbReference type="Pfam" id="PF02779">
    <property type="entry name" value="Transket_pyr"/>
    <property type="match status" value="1"/>
</dbReference>
<evidence type="ECO:0000256" key="16">
    <source>
        <dbReference type="ARBA" id="ARBA00023152"/>
    </source>
</evidence>
<dbReference type="Gene3D" id="3.40.50.970">
    <property type="match status" value="1"/>
</dbReference>
<dbReference type="Gene3D" id="3.40.50.12470">
    <property type="match status" value="1"/>
</dbReference>
<dbReference type="GO" id="GO:0005634">
    <property type="term" value="C:nucleus"/>
    <property type="evidence" value="ECO:0007669"/>
    <property type="project" value="UniProtKB-SubCell"/>
</dbReference>
<reference evidence="27 28" key="1">
    <citation type="journal article" date="2016" name="Nat. Commun.">
        <title>Extremotolerant tardigrade genome and improved radiotolerance of human cultured cells by tardigrade-unique protein.</title>
        <authorList>
            <person name="Hashimoto T."/>
            <person name="Horikawa D.D."/>
            <person name="Saito Y."/>
            <person name="Kuwahara H."/>
            <person name="Kozuka-Hata H."/>
            <person name="Shin-I T."/>
            <person name="Minakuchi Y."/>
            <person name="Ohishi K."/>
            <person name="Motoyama A."/>
            <person name="Aizu T."/>
            <person name="Enomoto A."/>
            <person name="Kondo K."/>
            <person name="Tanaka S."/>
            <person name="Hara Y."/>
            <person name="Koshikawa S."/>
            <person name="Sagara H."/>
            <person name="Miura T."/>
            <person name="Yokobori S."/>
            <person name="Miyagawa K."/>
            <person name="Suzuki Y."/>
            <person name="Kubo T."/>
            <person name="Oyama M."/>
            <person name="Kohara Y."/>
            <person name="Fujiyama A."/>
            <person name="Arakawa K."/>
            <person name="Katayama T."/>
            <person name="Toyoda A."/>
            <person name="Kunieda T."/>
        </authorList>
    </citation>
    <scope>NUCLEOTIDE SEQUENCE [LARGE SCALE GENOMIC DNA]</scope>
    <source>
        <strain evidence="27 28">YOKOZUNA-1</strain>
    </source>
</reference>
<evidence type="ECO:0000259" key="26">
    <source>
        <dbReference type="SMART" id="SM00861"/>
    </source>
</evidence>
<evidence type="ECO:0000256" key="7">
    <source>
        <dbReference type="ARBA" id="ARBA00022499"/>
    </source>
</evidence>
<dbReference type="FunFam" id="1.10.287.1150:FF:000001">
    <property type="entry name" value="2-oxoglutarate dehydrogenase, mitochondrial isoform X1"/>
    <property type="match status" value="1"/>
</dbReference>
<dbReference type="InterPro" id="IPR032106">
    <property type="entry name" value="2-oxogl_dehyd_N"/>
</dbReference>
<evidence type="ECO:0000256" key="17">
    <source>
        <dbReference type="ARBA" id="ARBA00023242"/>
    </source>
</evidence>
<keyword evidence="16" id="KW-0324">Glycolysis</keyword>
<feature type="region of interest" description="Disordered" evidence="25">
    <location>
        <begin position="74"/>
        <end position="101"/>
    </location>
</feature>
<name>A0A1D1VBM6_RAMVA</name>
<dbReference type="PANTHER" id="PTHR23152:SF4">
    <property type="entry name" value="2-OXOADIPATE DEHYDROGENASE COMPLEX COMPONENT E1"/>
    <property type="match status" value="1"/>
</dbReference>
<evidence type="ECO:0000313" key="27">
    <source>
        <dbReference type="EMBL" id="GAU97472.1"/>
    </source>
</evidence>
<dbReference type="PANTHER" id="PTHR23152">
    <property type="entry name" value="2-OXOGLUTARATE DEHYDROGENASE"/>
    <property type="match status" value="1"/>
</dbReference>
<evidence type="ECO:0000256" key="24">
    <source>
        <dbReference type="ARBA" id="ARBA00051042"/>
    </source>
</evidence>
<dbReference type="GO" id="GO:0030976">
    <property type="term" value="F:thiamine pyrophosphate binding"/>
    <property type="evidence" value="ECO:0007669"/>
    <property type="project" value="InterPro"/>
</dbReference>
<dbReference type="Proteomes" id="UP000186922">
    <property type="component" value="Unassembled WGS sequence"/>
</dbReference>
<dbReference type="Gene3D" id="3.40.50.11610">
    <property type="entry name" value="Multifunctional 2-oxoglutarate metabolism enzyme, C-terminal domain"/>
    <property type="match status" value="1"/>
</dbReference>
<dbReference type="EC" id="1.2.4.2" evidence="6"/>
<accession>A0A1D1VBM6</accession>
<keyword evidence="14" id="KW-0786">Thiamine pyrophosphate</keyword>
<evidence type="ECO:0000256" key="11">
    <source>
        <dbReference type="ARBA" id="ARBA00022843"/>
    </source>
</evidence>
<evidence type="ECO:0000256" key="6">
    <source>
        <dbReference type="ARBA" id="ARBA00012280"/>
    </source>
</evidence>
<keyword evidence="28" id="KW-1185">Reference proteome</keyword>
<evidence type="ECO:0000256" key="18">
    <source>
        <dbReference type="ARBA" id="ARBA00030680"/>
    </source>
</evidence>
<evidence type="ECO:0000256" key="3">
    <source>
        <dbReference type="ARBA" id="ARBA00004123"/>
    </source>
</evidence>
<dbReference type="InterPro" id="IPR029061">
    <property type="entry name" value="THDP-binding"/>
</dbReference>
<comment type="similarity">
    <text evidence="5">Belongs to the alpha-ketoglutarate dehydrogenase family.</text>
</comment>
<evidence type="ECO:0000256" key="4">
    <source>
        <dbReference type="ARBA" id="ARBA00004173"/>
    </source>
</evidence>
<keyword evidence="13" id="KW-0560">Oxidoreductase</keyword>
<dbReference type="CDD" id="cd02016">
    <property type="entry name" value="TPP_E1_OGDC_like"/>
    <property type="match status" value="1"/>
</dbReference>
<comment type="cofactor">
    <cofactor evidence="2">
        <name>thiamine diphosphate</name>
        <dbReference type="ChEBI" id="CHEBI:58937"/>
    </cofactor>
</comment>
<comment type="function">
    <text evidence="19">The 2-oxoglutarate dehydrogenase complex catalyzes the overall conversion of 2-oxoglutarate to succinyl-CoA and CO(2). It contains multiple copies of three enzymatic components: 2-oxoglutarate dehydrogenase (E1), dihydrolipoamide succinyltransferase (E2) and lipoamide dehydrogenase (E3).</text>
</comment>
<gene>
    <name evidence="27" type="primary">RvY_08758-1</name>
    <name evidence="27" type="synonym">RvY_08758.1</name>
    <name evidence="27" type="ORF">RvY_08758</name>
</gene>
<dbReference type="NCBIfam" id="TIGR00239">
    <property type="entry name" value="2oxo_dh_E1"/>
    <property type="match status" value="1"/>
</dbReference>
<keyword evidence="15" id="KW-0496">Mitochondrion</keyword>
<keyword evidence="10" id="KW-0460">Magnesium</keyword>
<comment type="caution">
    <text evidence="27">The sequence shown here is derived from an EMBL/GenBank/DDBJ whole genome shotgun (WGS) entry which is preliminary data.</text>
</comment>
<organism evidence="27 28">
    <name type="scientific">Ramazzottius varieornatus</name>
    <name type="common">Water bear</name>
    <name type="synonym">Tardigrade</name>
    <dbReference type="NCBI Taxonomy" id="947166"/>
    <lineage>
        <taxon>Eukaryota</taxon>
        <taxon>Metazoa</taxon>
        <taxon>Ecdysozoa</taxon>
        <taxon>Tardigrada</taxon>
        <taxon>Eutardigrada</taxon>
        <taxon>Parachela</taxon>
        <taxon>Hypsibioidea</taxon>
        <taxon>Ramazzottiidae</taxon>
        <taxon>Ramazzottius</taxon>
    </lineage>
</organism>
<dbReference type="SUPFAM" id="SSF52518">
    <property type="entry name" value="Thiamin diphosphate-binding fold (THDP-binding)"/>
    <property type="match status" value="2"/>
</dbReference>
<comment type="catalytic activity">
    <reaction evidence="24">
        <text>N(6)-[(R)-lipoyl]-L-lysyl-[protein] + 2-oxoglutarate + H(+) = N(6)-[(R)-S(8)-succinyldihydrolipoyl]-L-lysyl-[protein] + CO2</text>
        <dbReference type="Rhea" id="RHEA:12188"/>
        <dbReference type="Rhea" id="RHEA-COMP:10474"/>
        <dbReference type="Rhea" id="RHEA-COMP:20092"/>
        <dbReference type="ChEBI" id="CHEBI:15378"/>
        <dbReference type="ChEBI" id="CHEBI:16526"/>
        <dbReference type="ChEBI" id="CHEBI:16810"/>
        <dbReference type="ChEBI" id="CHEBI:83099"/>
        <dbReference type="ChEBI" id="CHEBI:83120"/>
        <dbReference type="EC" id="1.2.4.2"/>
    </reaction>
    <physiologicalReaction direction="left-to-right" evidence="24">
        <dbReference type="Rhea" id="RHEA:12189"/>
    </physiologicalReaction>
</comment>
<dbReference type="NCBIfam" id="NF006914">
    <property type="entry name" value="PRK09404.1"/>
    <property type="match status" value="1"/>
</dbReference>
<comment type="cofactor">
    <cofactor evidence="1">
        <name>Mg(2+)</name>
        <dbReference type="ChEBI" id="CHEBI:18420"/>
    </cofactor>
</comment>
<evidence type="ECO:0000256" key="14">
    <source>
        <dbReference type="ARBA" id="ARBA00023052"/>
    </source>
</evidence>
<keyword evidence="11" id="KW-0832">Ubl conjugation</keyword>